<dbReference type="PIRSF" id="PIRSF029218">
    <property type="entry name" value="ParE"/>
    <property type="match status" value="1"/>
</dbReference>
<dbReference type="InterPro" id="IPR028344">
    <property type="entry name" value="ParE1/4"/>
</dbReference>
<name>A0A3T7S3I9_SALET</name>
<comment type="similarity">
    <text evidence="1 3">Belongs to the RelE toxin family.</text>
</comment>
<sequence>MYKLTEMAVNDFRGIYDYTLMRFGEKQADLYTDALEKFFQTLSEMPDIGLDYDTVPGVKQISFQSHMVFYAIRWKGILIVRILHQQMDPHRHLETI</sequence>
<dbReference type="AlphaFoldDB" id="A0A3T7S3I9"/>
<comment type="caution">
    <text evidence="4">The sequence shown here is derived from an EMBL/GenBank/DDBJ whole genome shotgun (WGS) entry which is preliminary data.</text>
</comment>
<dbReference type="Gene3D" id="3.30.2310.20">
    <property type="entry name" value="RelE-like"/>
    <property type="match status" value="1"/>
</dbReference>
<dbReference type="PANTHER" id="PTHR33755:SF3">
    <property type="entry name" value="TOXIN"/>
    <property type="match status" value="1"/>
</dbReference>
<proteinExistence type="inferred from homology"/>
<gene>
    <name evidence="4" type="ORF">DM051_20840</name>
</gene>
<evidence type="ECO:0000256" key="3">
    <source>
        <dbReference type="PIRNR" id="PIRNR029218"/>
    </source>
</evidence>
<dbReference type="Pfam" id="PF05016">
    <property type="entry name" value="ParE_toxin"/>
    <property type="match status" value="1"/>
</dbReference>
<dbReference type="PANTHER" id="PTHR33755">
    <property type="entry name" value="TOXIN PARE1-RELATED"/>
    <property type="match status" value="1"/>
</dbReference>
<evidence type="ECO:0000256" key="1">
    <source>
        <dbReference type="ARBA" id="ARBA00006226"/>
    </source>
</evidence>
<dbReference type="EMBL" id="AAAATI010000029">
    <property type="protein sequence ID" value="EAA1979682.1"/>
    <property type="molecule type" value="Genomic_DNA"/>
</dbReference>
<dbReference type="InterPro" id="IPR007712">
    <property type="entry name" value="RelE/ParE_toxin"/>
</dbReference>
<dbReference type="InterPro" id="IPR035093">
    <property type="entry name" value="RelE/ParE_toxin_dom_sf"/>
</dbReference>
<keyword evidence="2" id="KW-1277">Toxin-antitoxin system</keyword>
<dbReference type="Proteomes" id="UP000839671">
    <property type="component" value="Unassembled WGS sequence"/>
</dbReference>
<evidence type="ECO:0000313" key="4">
    <source>
        <dbReference type="EMBL" id="EAA1979682.1"/>
    </source>
</evidence>
<organism evidence="4">
    <name type="scientific">Salmonella enterica I</name>
    <dbReference type="NCBI Taxonomy" id="59201"/>
    <lineage>
        <taxon>Bacteria</taxon>
        <taxon>Pseudomonadati</taxon>
        <taxon>Pseudomonadota</taxon>
        <taxon>Gammaproteobacteria</taxon>
        <taxon>Enterobacterales</taxon>
        <taxon>Enterobacteriaceae</taxon>
        <taxon>Salmonella</taxon>
    </lineage>
</organism>
<accession>A0A3T7S3I9</accession>
<dbReference type="InterPro" id="IPR051803">
    <property type="entry name" value="TA_system_RelE-like_toxin"/>
</dbReference>
<reference evidence="4" key="1">
    <citation type="submission" date="2018-06" db="EMBL/GenBank/DDBJ databases">
        <authorList>
            <person name="Ashton P.M."/>
            <person name="Dallman T."/>
            <person name="Nair S."/>
            <person name="De Pinna E."/>
            <person name="Peters T."/>
            <person name="Grant K."/>
        </authorList>
    </citation>
    <scope>NUCLEOTIDE SEQUENCE [LARGE SCALE GENOMIC DNA]</scope>
    <source>
        <strain evidence="4">310211</strain>
    </source>
</reference>
<protein>
    <recommendedName>
        <fullName evidence="3">Toxin</fullName>
    </recommendedName>
</protein>
<evidence type="ECO:0000256" key="2">
    <source>
        <dbReference type="ARBA" id="ARBA00022649"/>
    </source>
</evidence>